<keyword evidence="2" id="KW-1185">Reference proteome</keyword>
<dbReference type="EMBL" id="CP097511">
    <property type="protein sequence ID" value="URE47177.1"/>
    <property type="molecule type" value="Genomic_DNA"/>
</dbReference>
<gene>
    <name evidence="1" type="ORF">MUK42_37487</name>
</gene>
<sequence length="132" mass="15422">MDYCPTGSDQRHKLVSTAFPNSKSKQFLAWWGGKDDPSGEWRKKVASRLLTKEDEDYLQWQKRTLVASTTVLLRNSYIYKKLFRAVFVVLETVARVTSKKNETKVEKDVNLLCKILFRPCSFLLLLSLWNRC</sequence>
<proteinExistence type="predicted"/>
<dbReference type="Proteomes" id="UP001055439">
    <property type="component" value="Chromosome 9"/>
</dbReference>
<dbReference type="AlphaFoldDB" id="A0A9E7IDN4"/>
<organism evidence="1 2">
    <name type="scientific">Musa troglodytarum</name>
    <name type="common">fe'i banana</name>
    <dbReference type="NCBI Taxonomy" id="320322"/>
    <lineage>
        <taxon>Eukaryota</taxon>
        <taxon>Viridiplantae</taxon>
        <taxon>Streptophyta</taxon>
        <taxon>Embryophyta</taxon>
        <taxon>Tracheophyta</taxon>
        <taxon>Spermatophyta</taxon>
        <taxon>Magnoliopsida</taxon>
        <taxon>Liliopsida</taxon>
        <taxon>Zingiberales</taxon>
        <taxon>Musaceae</taxon>
        <taxon>Musa</taxon>
    </lineage>
</organism>
<evidence type="ECO:0000313" key="2">
    <source>
        <dbReference type="Proteomes" id="UP001055439"/>
    </source>
</evidence>
<dbReference type="OrthoDB" id="1654420at2759"/>
<accession>A0A9E7IDN4</accession>
<evidence type="ECO:0000313" key="1">
    <source>
        <dbReference type="EMBL" id="URE47177.1"/>
    </source>
</evidence>
<reference evidence="1" key="1">
    <citation type="submission" date="2022-05" db="EMBL/GenBank/DDBJ databases">
        <title>The Musa troglodytarum L. genome provides insights into the mechanism of non-climacteric behaviour and enrichment of carotenoids.</title>
        <authorList>
            <person name="Wang J."/>
        </authorList>
    </citation>
    <scope>NUCLEOTIDE SEQUENCE</scope>
    <source>
        <tissue evidence="1">Leaf</tissue>
    </source>
</reference>
<name>A0A9E7IDN4_9LILI</name>
<protein>
    <submittedName>
        <fullName evidence="1">Uncharacterized protein</fullName>
    </submittedName>
</protein>